<gene>
    <name evidence="1" type="ORF">E2C01_066413</name>
</gene>
<dbReference type="AlphaFoldDB" id="A0A5B7HQV2"/>
<dbReference type="EMBL" id="VSRR010034184">
    <property type="protein sequence ID" value="MPC72119.1"/>
    <property type="molecule type" value="Genomic_DNA"/>
</dbReference>
<proteinExistence type="predicted"/>
<keyword evidence="2" id="KW-1185">Reference proteome</keyword>
<evidence type="ECO:0000313" key="1">
    <source>
        <dbReference type="EMBL" id="MPC72119.1"/>
    </source>
</evidence>
<reference evidence="1 2" key="1">
    <citation type="submission" date="2019-05" db="EMBL/GenBank/DDBJ databases">
        <title>Another draft genome of Portunus trituberculatus and its Hox gene families provides insights of decapod evolution.</title>
        <authorList>
            <person name="Jeong J.-H."/>
            <person name="Song I."/>
            <person name="Kim S."/>
            <person name="Choi T."/>
            <person name="Kim D."/>
            <person name="Ryu S."/>
            <person name="Kim W."/>
        </authorList>
    </citation>
    <scope>NUCLEOTIDE SEQUENCE [LARGE SCALE GENOMIC DNA]</scope>
    <source>
        <tissue evidence="1">Muscle</tissue>
    </source>
</reference>
<comment type="caution">
    <text evidence="1">The sequence shown here is derived from an EMBL/GenBank/DDBJ whole genome shotgun (WGS) entry which is preliminary data.</text>
</comment>
<sequence>MTAALSRPTTSPQQESAVKVRAKILFLSSSGANSETFMSEPLLRDFKAKLPLPLLMCIDSHPNLPSHGEHPPRSPLA</sequence>
<accession>A0A5B7HQV2</accession>
<organism evidence="1 2">
    <name type="scientific">Portunus trituberculatus</name>
    <name type="common">Swimming crab</name>
    <name type="synonym">Neptunus trituberculatus</name>
    <dbReference type="NCBI Taxonomy" id="210409"/>
    <lineage>
        <taxon>Eukaryota</taxon>
        <taxon>Metazoa</taxon>
        <taxon>Ecdysozoa</taxon>
        <taxon>Arthropoda</taxon>
        <taxon>Crustacea</taxon>
        <taxon>Multicrustacea</taxon>
        <taxon>Malacostraca</taxon>
        <taxon>Eumalacostraca</taxon>
        <taxon>Eucarida</taxon>
        <taxon>Decapoda</taxon>
        <taxon>Pleocyemata</taxon>
        <taxon>Brachyura</taxon>
        <taxon>Eubrachyura</taxon>
        <taxon>Portunoidea</taxon>
        <taxon>Portunidae</taxon>
        <taxon>Portuninae</taxon>
        <taxon>Portunus</taxon>
    </lineage>
</organism>
<name>A0A5B7HQV2_PORTR</name>
<protein>
    <submittedName>
        <fullName evidence="1">Uncharacterized protein</fullName>
    </submittedName>
</protein>
<dbReference type="Proteomes" id="UP000324222">
    <property type="component" value="Unassembled WGS sequence"/>
</dbReference>
<evidence type="ECO:0000313" key="2">
    <source>
        <dbReference type="Proteomes" id="UP000324222"/>
    </source>
</evidence>